<evidence type="ECO:0000256" key="15">
    <source>
        <dbReference type="ARBA" id="ARBA00041260"/>
    </source>
</evidence>
<dbReference type="GO" id="GO:0005576">
    <property type="term" value="C:extracellular region"/>
    <property type="evidence" value="ECO:0007669"/>
    <property type="project" value="TreeGrafter"/>
</dbReference>
<evidence type="ECO:0000256" key="3">
    <source>
        <dbReference type="ARBA" id="ARBA00022475"/>
    </source>
</evidence>
<feature type="compositionally biased region" description="Basic and acidic residues" evidence="16">
    <location>
        <begin position="296"/>
        <end position="305"/>
    </location>
</feature>
<dbReference type="PANTHER" id="PTHR31297:SF34">
    <property type="entry name" value="GLUCAN 1,3-BETA-GLUCOSIDASE 2"/>
    <property type="match status" value="1"/>
</dbReference>
<keyword evidence="10" id="KW-0326">Glycosidase</keyword>
<evidence type="ECO:0000256" key="9">
    <source>
        <dbReference type="ARBA" id="ARBA00023180"/>
    </source>
</evidence>
<feature type="compositionally biased region" description="Polar residues" evidence="16">
    <location>
        <begin position="235"/>
        <end position="245"/>
    </location>
</feature>
<comment type="similarity">
    <text evidence="2">Belongs to the glycosyl hydrolase 5 (cellulase A) family.</text>
</comment>
<sequence length="928" mass="105884">MSGTRHSPHPPHRSRGRHHSDDLQYDYTYGRDDSDGYDRAYRKRRESRAGESKTRRSGYRGVHAEDEGVHTPDEDDVFDDRRHRSRKREQRPSRDRQHRDRVRTRDERVAWDSATESEDIVDSRPIFARPPNANHSPRTDRRERDRDRERHSHYPSPRAGHKAKESPATSPKKRDRERDREGHNRHRPRRDSTADEGGDRRLRDRRRRDYDTDQERKHNETDTRRHGRREKHTSNDSANSATVLLSSDALAQLDQLNRKADEDMKKKARKEEIKQQKKEKKKKKKKYIFESGFAGDSEREREKGWESSGDIQRKKRREKDREKEKKRLVSGAYLEEGRSPELRTRGGGRRRTEKYHGGGGGGRGGDDYYFSDGYDYEEEGSAGNGCFQNWSKRKKIIVVVGVCLLLLAIIIAVALVVSKKNAGGGKHPDGPVTTGPSHSELDGISPDSIPPDAKGTHLDPFSWYDTADFNVTYTDETVGGLPIMGLNTTWDDSAQANEKVPALDKPFPYGKQPIRGVNLGGWLSMEPFITPSFFQRYSARDNVVDEYTLTKRLGNAGKPTLEKHYATFVNEQSFKEIRDAGFDHVRIPYGYWVVTTYDGDPYFAKMGWRYLLRAIEYCRKFGLRVNLDLHGVPGSQNGWNHSGRQGEIKWLNGDDGAKWGQRALDLHDQLSKFFAQPRYKNVIALYGLANEPMMLKLDIEPVLDWTTKAANIVGGNGMKQKIVFGDGFLKLSKWSSILQNTGHDLIIDTHQYTIFNADLIKLTHKKKLEFVCDSWVDLITKSSTKGSGYGPTICGEWSQADTDCTIYINSVGVGSRWTGTMDKNPIGGNPVLTPSCPSGKQCSCDAANADPSQYSDSYKKWLRLYAEAQISAFEKGWGWFYWTWDSESAAQWSWKKGMAAGILPAKAYEPEFKCGDDIPDFGDLAENY</sequence>
<feature type="compositionally biased region" description="Basic residues" evidence="16">
    <location>
        <begin position="1"/>
        <end position="18"/>
    </location>
</feature>
<comment type="catalytic activity">
    <reaction evidence="12">
        <text>Successive hydrolysis of beta-D-glucose units from the non-reducing ends of (1-&gt;3)-beta-D-glucans, releasing alpha-glucose.</text>
        <dbReference type="EC" id="3.2.1.58"/>
    </reaction>
</comment>
<evidence type="ECO:0000256" key="8">
    <source>
        <dbReference type="ARBA" id="ARBA00023136"/>
    </source>
</evidence>
<dbReference type="GO" id="GO:0071555">
    <property type="term" value="P:cell wall organization"/>
    <property type="evidence" value="ECO:0007669"/>
    <property type="project" value="UniProtKB-KW"/>
</dbReference>
<evidence type="ECO:0000256" key="6">
    <source>
        <dbReference type="ARBA" id="ARBA00022968"/>
    </source>
</evidence>
<protein>
    <recommendedName>
        <fullName evidence="14">glucan 1,3-beta-glucosidase</fullName>
        <ecNumber evidence="14">3.2.1.58</ecNumber>
    </recommendedName>
    <alternativeName>
        <fullName evidence="15">Exo-1,3-beta-glucanase D</fullName>
    </alternativeName>
</protein>
<dbReference type="Pfam" id="PF00150">
    <property type="entry name" value="Cellulase"/>
    <property type="match status" value="1"/>
</dbReference>
<evidence type="ECO:0000256" key="4">
    <source>
        <dbReference type="ARBA" id="ARBA00022692"/>
    </source>
</evidence>
<evidence type="ECO:0000256" key="14">
    <source>
        <dbReference type="ARBA" id="ARBA00038929"/>
    </source>
</evidence>
<keyword evidence="5" id="KW-0378">Hydrolase</keyword>
<evidence type="ECO:0000256" key="13">
    <source>
        <dbReference type="ARBA" id="ARBA00037126"/>
    </source>
</evidence>
<name>A0A178ERD8_TRIRU</name>
<feature type="domain" description="Glycoside hydrolase family 5" evidence="18">
    <location>
        <begin position="566"/>
        <end position="804"/>
    </location>
</feature>
<keyword evidence="8 17" id="KW-0472">Membrane</keyword>
<keyword evidence="6" id="KW-0735">Signal-anchor</keyword>
<keyword evidence="9" id="KW-0325">Glycoprotein</keyword>
<dbReference type="PANTHER" id="PTHR31297">
    <property type="entry name" value="GLUCAN ENDO-1,6-BETA-GLUCOSIDASE B"/>
    <property type="match status" value="1"/>
</dbReference>
<keyword evidence="3" id="KW-1003">Cell membrane</keyword>
<dbReference type="GO" id="GO:0004338">
    <property type="term" value="F:glucan exo-1,3-beta-glucosidase activity"/>
    <property type="evidence" value="ECO:0007669"/>
    <property type="project" value="UniProtKB-EC"/>
</dbReference>
<dbReference type="InterPro" id="IPR017853">
    <property type="entry name" value="GH"/>
</dbReference>
<comment type="subcellular location">
    <subcellularLocation>
        <location evidence="1">Cell membrane</location>
        <topology evidence="1">Single-pass type II membrane protein</topology>
    </subcellularLocation>
</comment>
<feature type="compositionally biased region" description="Basic and acidic residues" evidence="16">
    <location>
        <begin position="62"/>
        <end position="72"/>
    </location>
</feature>
<feature type="compositionally biased region" description="Basic and acidic residues" evidence="16">
    <location>
        <begin position="335"/>
        <end position="344"/>
    </location>
</feature>
<feature type="transmembrane region" description="Helical" evidence="17">
    <location>
        <begin position="396"/>
        <end position="417"/>
    </location>
</feature>
<proteinExistence type="inferred from homology"/>
<evidence type="ECO:0000256" key="7">
    <source>
        <dbReference type="ARBA" id="ARBA00022989"/>
    </source>
</evidence>
<dbReference type="InterPro" id="IPR001547">
    <property type="entry name" value="Glyco_hydro_5"/>
</dbReference>
<dbReference type="Gene3D" id="3.20.20.80">
    <property type="entry name" value="Glycosidases"/>
    <property type="match status" value="1"/>
</dbReference>
<keyword evidence="11" id="KW-0961">Cell wall biogenesis/degradation</keyword>
<feature type="region of interest" description="Disordered" evidence="16">
    <location>
        <begin position="421"/>
        <end position="451"/>
    </location>
</feature>
<dbReference type="GO" id="GO:0009986">
    <property type="term" value="C:cell surface"/>
    <property type="evidence" value="ECO:0007669"/>
    <property type="project" value="TreeGrafter"/>
</dbReference>
<accession>A0A178ERD8</accession>
<feature type="compositionally biased region" description="Basic and acidic residues" evidence="16">
    <location>
        <begin position="90"/>
        <end position="110"/>
    </location>
</feature>
<evidence type="ECO:0000256" key="5">
    <source>
        <dbReference type="ARBA" id="ARBA00022801"/>
    </source>
</evidence>
<evidence type="ECO:0000256" key="10">
    <source>
        <dbReference type="ARBA" id="ARBA00023295"/>
    </source>
</evidence>
<dbReference type="VEuPathDB" id="FungiDB:TERG_06242"/>
<comment type="function">
    <text evidence="13">Glucosidase involved in the degradation of cellulosic biomass. Active on lichenan.</text>
</comment>
<evidence type="ECO:0000256" key="11">
    <source>
        <dbReference type="ARBA" id="ARBA00023316"/>
    </source>
</evidence>
<dbReference type="SUPFAM" id="SSF51445">
    <property type="entry name" value="(Trans)glycosidases"/>
    <property type="match status" value="1"/>
</dbReference>
<keyword evidence="7 17" id="KW-1133">Transmembrane helix</keyword>
<evidence type="ECO:0000259" key="18">
    <source>
        <dbReference type="Pfam" id="PF00150"/>
    </source>
</evidence>
<evidence type="ECO:0000256" key="12">
    <source>
        <dbReference type="ARBA" id="ARBA00036824"/>
    </source>
</evidence>
<dbReference type="AlphaFoldDB" id="A0A178ERD8"/>
<gene>
    <name evidence="19" type="ORF">A7C99_6478</name>
</gene>
<dbReference type="GO" id="GO:0009251">
    <property type="term" value="P:glucan catabolic process"/>
    <property type="evidence" value="ECO:0007669"/>
    <property type="project" value="TreeGrafter"/>
</dbReference>
<dbReference type="Proteomes" id="UP000243015">
    <property type="component" value="Unassembled WGS sequence"/>
</dbReference>
<feature type="compositionally biased region" description="Basic and acidic residues" evidence="16">
    <location>
        <begin position="29"/>
        <end position="40"/>
    </location>
</feature>
<evidence type="ECO:0000313" key="20">
    <source>
        <dbReference type="Proteomes" id="UP000243015"/>
    </source>
</evidence>
<keyword evidence="4 17" id="KW-0812">Transmembrane</keyword>
<dbReference type="OrthoDB" id="62120at2759"/>
<evidence type="ECO:0000256" key="17">
    <source>
        <dbReference type="SAM" id="Phobius"/>
    </source>
</evidence>
<feature type="compositionally biased region" description="Basic and acidic residues" evidence="16">
    <location>
        <begin position="137"/>
        <end position="152"/>
    </location>
</feature>
<reference evidence="19 20" key="1">
    <citation type="submission" date="2016-05" db="EMBL/GenBank/DDBJ databases">
        <title>Genome sequencing of Trichophyton rubrum CMCC(F)T1i isolated from hair.</title>
        <authorList>
            <person name="Zhan P."/>
            <person name="Tao Y."/>
            <person name="Liu W."/>
        </authorList>
    </citation>
    <scope>NUCLEOTIDE SEQUENCE [LARGE SCALE GENOMIC DNA]</scope>
    <source>
        <strain evidence="20">CMCC(F)T1i</strain>
    </source>
</reference>
<dbReference type="VEuPathDB" id="FungiDB:TERG_03018"/>
<dbReference type="EMBL" id="LHPM01000019">
    <property type="protein sequence ID" value="OAL61907.1"/>
    <property type="molecule type" value="Genomic_DNA"/>
</dbReference>
<dbReference type="GO" id="GO:0005886">
    <property type="term" value="C:plasma membrane"/>
    <property type="evidence" value="ECO:0007669"/>
    <property type="project" value="UniProtKB-SubCell"/>
</dbReference>
<dbReference type="SMR" id="A0A178ERD8"/>
<evidence type="ECO:0000256" key="2">
    <source>
        <dbReference type="ARBA" id="ARBA00005641"/>
    </source>
</evidence>
<dbReference type="FunFam" id="3.20.20.80:FF:000033">
    <property type="entry name" value="Glucan 1,3-beta-glucosidase A"/>
    <property type="match status" value="1"/>
</dbReference>
<evidence type="ECO:0000313" key="19">
    <source>
        <dbReference type="EMBL" id="OAL61907.1"/>
    </source>
</evidence>
<dbReference type="InterPro" id="IPR050386">
    <property type="entry name" value="Glycosyl_hydrolase_5"/>
</dbReference>
<feature type="compositionally biased region" description="Basic residues" evidence="16">
    <location>
        <begin position="277"/>
        <end position="286"/>
    </location>
</feature>
<organism evidence="19 20">
    <name type="scientific">Trichophyton rubrum</name>
    <name type="common">Athlete's foot fungus</name>
    <name type="synonym">Epidermophyton rubrum</name>
    <dbReference type="NCBI Taxonomy" id="5551"/>
    <lineage>
        <taxon>Eukaryota</taxon>
        <taxon>Fungi</taxon>
        <taxon>Dikarya</taxon>
        <taxon>Ascomycota</taxon>
        <taxon>Pezizomycotina</taxon>
        <taxon>Eurotiomycetes</taxon>
        <taxon>Eurotiomycetidae</taxon>
        <taxon>Onygenales</taxon>
        <taxon>Arthrodermataceae</taxon>
        <taxon>Trichophyton</taxon>
    </lineage>
</organism>
<feature type="compositionally biased region" description="Basic and acidic residues" evidence="16">
    <location>
        <begin position="256"/>
        <end position="276"/>
    </location>
</feature>
<evidence type="ECO:0000256" key="16">
    <source>
        <dbReference type="SAM" id="MobiDB-lite"/>
    </source>
</evidence>
<feature type="compositionally biased region" description="Basic and acidic residues" evidence="16">
    <location>
        <begin position="172"/>
        <end position="182"/>
    </location>
</feature>
<dbReference type="EC" id="3.2.1.58" evidence="14"/>
<comment type="caution">
    <text evidence="19">The sequence shown here is derived from an EMBL/GenBank/DDBJ whole genome shotgun (WGS) entry which is preliminary data.</text>
</comment>
<evidence type="ECO:0000256" key="1">
    <source>
        <dbReference type="ARBA" id="ARBA00004401"/>
    </source>
</evidence>
<feature type="region of interest" description="Disordered" evidence="16">
    <location>
        <begin position="1"/>
        <end position="362"/>
    </location>
</feature>
<feature type="compositionally biased region" description="Basic and acidic residues" evidence="16">
    <location>
        <begin position="190"/>
        <end position="224"/>
    </location>
</feature>